<dbReference type="Pfam" id="PF05090">
    <property type="entry name" value="HTTM"/>
    <property type="match status" value="1"/>
</dbReference>
<evidence type="ECO:0000256" key="5">
    <source>
        <dbReference type="ARBA" id="ARBA00023157"/>
    </source>
</evidence>
<dbReference type="PANTHER" id="PTHR12639:SF7">
    <property type="entry name" value="HTTM DOMAIN-CONTAINING PROTEIN"/>
    <property type="match status" value="1"/>
</dbReference>
<name>A0ABW5NUK6_9FLAO</name>
<evidence type="ECO:0000256" key="1">
    <source>
        <dbReference type="ARBA" id="ARBA00004127"/>
    </source>
</evidence>
<dbReference type="InterPro" id="IPR007782">
    <property type="entry name" value="VKG_COase"/>
</dbReference>
<evidence type="ECO:0000256" key="7">
    <source>
        <dbReference type="SAM" id="Phobius"/>
    </source>
</evidence>
<feature type="transmembrane region" description="Helical" evidence="7">
    <location>
        <begin position="200"/>
        <end position="222"/>
    </location>
</feature>
<dbReference type="EMBL" id="JBHUMD010000007">
    <property type="protein sequence ID" value="MFD2601537.1"/>
    <property type="molecule type" value="Genomic_DNA"/>
</dbReference>
<sequence length="437" mass="50880">MKQRLFLQIDNAPLIIFRIFLGFLLACETFGAILTGWVKSNLADPTYTFSHIGMEWLQPLPGYGMYFYFAAMGILGLLVMVGYKYRWSIGLYTLLWAGVYFMQKTSYNNHYYLLLLVCLMMFFLPANRYASIDAKQNPSIKKLTMPAWCSWVMILQVTIVYFYATLAKFYPGWLSGTFVYNLLNNSVSNPTLNDIMTQKWFYLFITYAGMAFDLLVVPLMLFKRTRTIAFVASLIFHIFNSITLQIGIFPFFALSFAVFFYPPDTIRKLFFKKKPFAEDAGKPTNENKSILLFFFVPYLILQLLLPLRHYLIKGDVLLTEEGHRLSWRMMLRSRGGYTTFKIIDKKTGEKLHFDTHRAFTHKQISSMETKPDMIWQTAQYIHKYFEKQGTDVAVYANTSVNINGGPYVTLIDPTVDLAAAKWDYFFHCDWILLPKIK</sequence>
<keyword evidence="3 7" id="KW-1133">Transmembrane helix</keyword>
<protein>
    <submittedName>
        <fullName evidence="9">HTTM domain-containing protein</fullName>
    </submittedName>
</protein>
<feature type="transmembrane region" description="Helical" evidence="7">
    <location>
        <begin position="147"/>
        <end position="164"/>
    </location>
</feature>
<keyword evidence="4 7" id="KW-0472">Membrane</keyword>
<keyword evidence="2 7" id="KW-0812">Transmembrane</keyword>
<dbReference type="InterPro" id="IPR011020">
    <property type="entry name" value="HTTM-like"/>
</dbReference>
<dbReference type="RefSeq" id="WP_379820107.1">
    <property type="nucleotide sequence ID" value="NZ_JBHUMD010000007.1"/>
</dbReference>
<comment type="subcellular location">
    <subcellularLocation>
        <location evidence="1">Endomembrane system</location>
        <topology evidence="1">Multi-pass membrane protein</topology>
    </subcellularLocation>
</comment>
<keyword evidence="10" id="KW-1185">Reference proteome</keyword>
<feature type="domain" description="HTTM-like" evidence="8">
    <location>
        <begin position="6"/>
        <end position="265"/>
    </location>
</feature>
<dbReference type="InterPro" id="IPR053935">
    <property type="entry name" value="VKGC_lumenal_dom"/>
</dbReference>
<feature type="transmembrane region" description="Helical" evidence="7">
    <location>
        <begin position="234"/>
        <end position="261"/>
    </location>
</feature>
<evidence type="ECO:0000256" key="6">
    <source>
        <dbReference type="ARBA" id="ARBA00023239"/>
    </source>
</evidence>
<feature type="transmembrane region" description="Helical" evidence="7">
    <location>
        <begin position="290"/>
        <end position="307"/>
    </location>
</feature>
<gene>
    <name evidence="9" type="ORF">ACFSR3_05670</name>
</gene>
<comment type="caution">
    <text evidence="9">The sequence shown here is derived from an EMBL/GenBank/DDBJ whole genome shotgun (WGS) entry which is preliminary data.</text>
</comment>
<organism evidence="9 10">
    <name type="scientific">Flavobacterium suzhouense</name>
    <dbReference type="NCBI Taxonomy" id="1529638"/>
    <lineage>
        <taxon>Bacteria</taxon>
        <taxon>Pseudomonadati</taxon>
        <taxon>Bacteroidota</taxon>
        <taxon>Flavobacteriia</taxon>
        <taxon>Flavobacteriales</taxon>
        <taxon>Flavobacteriaceae</taxon>
        <taxon>Flavobacterium</taxon>
    </lineage>
</organism>
<evidence type="ECO:0000256" key="2">
    <source>
        <dbReference type="ARBA" id="ARBA00022692"/>
    </source>
</evidence>
<dbReference type="PANTHER" id="PTHR12639">
    <property type="entry name" value="VITAMIN K-DEPENDENT GAMMA-CARBOXYLASE"/>
    <property type="match status" value="1"/>
</dbReference>
<dbReference type="Pfam" id="PF22777">
    <property type="entry name" value="VKGC_lumenal_dom"/>
    <property type="match status" value="1"/>
</dbReference>
<evidence type="ECO:0000259" key="8">
    <source>
        <dbReference type="SMART" id="SM00752"/>
    </source>
</evidence>
<accession>A0ABW5NUK6</accession>
<proteinExistence type="predicted"/>
<dbReference type="SMART" id="SM00752">
    <property type="entry name" value="HTTM"/>
    <property type="match status" value="1"/>
</dbReference>
<feature type="transmembrane region" description="Helical" evidence="7">
    <location>
        <begin position="109"/>
        <end position="126"/>
    </location>
</feature>
<feature type="transmembrane region" description="Helical" evidence="7">
    <location>
        <begin position="63"/>
        <end position="80"/>
    </location>
</feature>
<evidence type="ECO:0000256" key="3">
    <source>
        <dbReference type="ARBA" id="ARBA00022989"/>
    </source>
</evidence>
<keyword evidence="6" id="KW-0456">Lyase</keyword>
<evidence type="ECO:0000313" key="9">
    <source>
        <dbReference type="EMBL" id="MFD2601537.1"/>
    </source>
</evidence>
<keyword evidence="5" id="KW-1015">Disulfide bond</keyword>
<dbReference type="Proteomes" id="UP001597480">
    <property type="component" value="Unassembled WGS sequence"/>
</dbReference>
<feature type="transmembrane region" description="Helical" evidence="7">
    <location>
        <begin position="12"/>
        <end position="38"/>
    </location>
</feature>
<evidence type="ECO:0000313" key="10">
    <source>
        <dbReference type="Proteomes" id="UP001597480"/>
    </source>
</evidence>
<reference evidence="10" key="1">
    <citation type="journal article" date="2019" name="Int. J. Syst. Evol. Microbiol.">
        <title>The Global Catalogue of Microorganisms (GCM) 10K type strain sequencing project: providing services to taxonomists for standard genome sequencing and annotation.</title>
        <authorList>
            <consortium name="The Broad Institute Genomics Platform"/>
            <consortium name="The Broad Institute Genome Sequencing Center for Infectious Disease"/>
            <person name="Wu L."/>
            <person name="Ma J."/>
        </authorList>
    </citation>
    <scope>NUCLEOTIDE SEQUENCE [LARGE SCALE GENOMIC DNA]</scope>
    <source>
        <strain evidence="10">KCTC 42107</strain>
    </source>
</reference>
<evidence type="ECO:0000256" key="4">
    <source>
        <dbReference type="ARBA" id="ARBA00023136"/>
    </source>
</evidence>
<dbReference type="InterPro" id="IPR053934">
    <property type="entry name" value="HTTM_dom"/>
</dbReference>